<keyword evidence="1" id="KW-0732">Signal</keyword>
<sequence length="128" mass="12817">MSGWRILAVLLAAGVATPAAAQVAVEGNGARVDGRWGGEVGVGYGFGAAGFRLTPIVGGLIADGDTRVYGKVEATYAIPLLATIGVGVRAGEDDTTPYGTVALPLAPLLSLKGNVGDGYYALGLKLSL</sequence>
<evidence type="ECO:0008006" key="4">
    <source>
        <dbReference type="Google" id="ProtNLM"/>
    </source>
</evidence>
<reference evidence="2 3" key="1">
    <citation type="submission" date="2020-03" db="EMBL/GenBank/DDBJ databases">
        <authorList>
            <person name="Wang L."/>
            <person name="He N."/>
            <person name="Li Y."/>
            <person name="Fang Y."/>
            <person name="Zhang F."/>
        </authorList>
    </citation>
    <scope>NUCLEOTIDE SEQUENCE [LARGE SCALE GENOMIC DNA]</scope>
    <source>
        <strain evidence="2 3">36D10-4-7</strain>
    </source>
</reference>
<protein>
    <recommendedName>
        <fullName evidence="4">Secreted protein</fullName>
    </recommendedName>
</protein>
<accession>A0ABX1CQU3</accession>
<organism evidence="2 3">
    <name type="scientific">Sphingomonas corticis</name>
    <dbReference type="NCBI Taxonomy" id="2722791"/>
    <lineage>
        <taxon>Bacteria</taxon>
        <taxon>Pseudomonadati</taxon>
        <taxon>Pseudomonadota</taxon>
        <taxon>Alphaproteobacteria</taxon>
        <taxon>Sphingomonadales</taxon>
        <taxon>Sphingomonadaceae</taxon>
        <taxon>Sphingomonas</taxon>
    </lineage>
</organism>
<keyword evidence="3" id="KW-1185">Reference proteome</keyword>
<comment type="caution">
    <text evidence="2">The sequence shown here is derived from an EMBL/GenBank/DDBJ whole genome shotgun (WGS) entry which is preliminary data.</text>
</comment>
<dbReference type="EMBL" id="JAAVJH010000010">
    <property type="protein sequence ID" value="NJR79839.1"/>
    <property type="molecule type" value="Genomic_DNA"/>
</dbReference>
<name>A0ABX1CQU3_9SPHN</name>
<evidence type="ECO:0000313" key="3">
    <source>
        <dbReference type="Proteomes" id="UP000732399"/>
    </source>
</evidence>
<feature type="signal peptide" evidence="1">
    <location>
        <begin position="1"/>
        <end position="21"/>
    </location>
</feature>
<evidence type="ECO:0000313" key="2">
    <source>
        <dbReference type="EMBL" id="NJR79839.1"/>
    </source>
</evidence>
<gene>
    <name evidence="2" type="ORF">HBH26_14715</name>
</gene>
<feature type="chain" id="PRO_5045067259" description="Secreted protein" evidence="1">
    <location>
        <begin position="22"/>
        <end position="128"/>
    </location>
</feature>
<dbReference type="Proteomes" id="UP000732399">
    <property type="component" value="Unassembled WGS sequence"/>
</dbReference>
<evidence type="ECO:0000256" key="1">
    <source>
        <dbReference type="SAM" id="SignalP"/>
    </source>
</evidence>
<dbReference type="RefSeq" id="WP_168135396.1">
    <property type="nucleotide sequence ID" value="NZ_JAAVJH010000010.1"/>
</dbReference>
<proteinExistence type="predicted"/>